<dbReference type="KEGG" id="pkn:PKNH_1357100"/>
<dbReference type="Proteomes" id="UP000182128">
    <property type="component" value="Unassembled WGS sequence"/>
</dbReference>
<dbReference type="OrthoDB" id="386608at2759"/>
<dbReference type="VEuPathDB" id="PlasmoDB:PKNH_1357100"/>
<evidence type="ECO:0000313" key="2">
    <source>
        <dbReference type="EMBL" id="SBO19876.1"/>
    </source>
</evidence>
<reference evidence="3" key="1">
    <citation type="submission" date="2016-05" db="EMBL/GenBank/DDBJ databases">
        <authorList>
            <person name="Sharaf H."/>
        </authorList>
    </citation>
    <scope>NUCLEOTIDE SEQUENCE [LARGE SCALE GENOMIC DNA]</scope>
    <source>
        <strain evidence="3">H</strain>
    </source>
</reference>
<proteinExistence type="predicted"/>
<evidence type="ECO:0000256" key="1">
    <source>
        <dbReference type="SAM" id="MobiDB-lite"/>
    </source>
</evidence>
<evidence type="ECO:0000313" key="3">
    <source>
        <dbReference type="Proteomes" id="UP000182128"/>
    </source>
</evidence>
<sequence>MPVATRQNKKGRKAGAFLFCTKVSLYTLLIWIVNCSNSCQYDGNSYSVMNNSLGKAFDSRALRSLAEALEEEAVQHDAPVAYEDEIEQDGPVVYEEATEQDAPVEHEEVIEQVAQDVAQEVAQQVPQHSGKKGKKEYKDGKSTSVGLRGANKENEKDSYRQGKLDFWEHFEPTITANFEEVLKRCISRKAGEQDVDEYYSAGFPKLGWNANPYGVLKKTKKGTVQEGYRKMLENNFRNVPYMDDTQNDHTSNEPYLEREYGHVELGADAKTSTNLRKGAEKKMNKKM</sequence>
<dbReference type="RefSeq" id="XP_002260980.1">
    <property type="nucleotide sequence ID" value="XM_002260944.1"/>
</dbReference>
<accession>A0A5K1V991</accession>
<organism evidence="2 3">
    <name type="scientific">Plasmodium knowlesi (strain H)</name>
    <dbReference type="NCBI Taxonomy" id="5851"/>
    <lineage>
        <taxon>Eukaryota</taxon>
        <taxon>Sar</taxon>
        <taxon>Alveolata</taxon>
        <taxon>Apicomplexa</taxon>
        <taxon>Aconoidasida</taxon>
        <taxon>Haemosporida</taxon>
        <taxon>Plasmodiidae</taxon>
        <taxon>Plasmodium</taxon>
        <taxon>Plasmodium (Plasmodium)</taxon>
    </lineage>
</organism>
<gene>
    <name evidence="2" type="ORF">PKNA1_C2_1357100</name>
</gene>
<dbReference type="AlphaFoldDB" id="A0A5K1V991"/>
<dbReference type="EMBL" id="CWHQ02000001">
    <property type="protein sequence ID" value="SBO19876.1"/>
    <property type="molecule type" value="Genomic_DNA"/>
</dbReference>
<protein>
    <submittedName>
        <fullName evidence="2">Uncharacterized protein</fullName>
    </submittedName>
</protein>
<feature type="region of interest" description="Disordered" evidence="1">
    <location>
        <begin position="122"/>
        <end position="157"/>
    </location>
</feature>
<name>A0A5K1V991_PLAKH</name>